<dbReference type="Gene3D" id="3.40.50.300">
    <property type="entry name" value="P-loop containing nucleotide triphosphate hydrolases"/>
    <property type="match status" value="1"/>
</dbReference>
<dbReference type="Proteomes" id="UP000326354">
    <property type="component" value="Chromosome"/>
</dbReference>
<evidence type="ECO:0000313" key="2">
    <source>
        <dbReference type="Proteomes" id="UP000326354"/>
    </source>
</evidence>
<dbReference type="KEGG" id="uam:UABAM_05941"/>
<dbReference type="InterPro" id="IPR027417">
    <property type="entry name" value="P-loop_NTPase"/>
</dbReference>
<keyword evidence="2" id="KW-1185">Reference proteome</keyword>
<organism evidence="1 2">
    <name type="scientific">Uabimicrobium amorphum</name>
    <dbReference type="NCBI Taxonomy" id="2596890"/>
    <lineage>
        <taxon>Bacteria</taxon>
        <taxon>Pseudomonadati</taxon>
        <taxon>Planctomycetota</taxon>
        <taxon>Candidatus Uabimicrobiia</taxon>
        <taxon>Candidatus Uabimicrobiales</taxon>
        <taxon>Candidatus Uabimicrobiaceae</taxon>
        <taxon>Candidatus Uabimicrobium</taxon>
    </lineage>
</organism>
<dbReference type="RefSeq" id="WP_151971546.1">
    <property type="nucleotide sequence ID" value="NZ_AP019860.1"/>
</dbReference>
<dbReference type="AlphaFoldDB" id="A0A5S9ISY2"/>
<reference evidence="1 2" key="1">
    <citation type="submission" date="2019-08" db="EMBL/GenBank/DDBJ databases">
        <title>Complete genome sequence of Candidatus Uab amorphum.</title>
        <authorList>
            <person name="Shiratori T."/>
            <person name="Suzuki S."/>
            <person name="Kakizawa Y."/>
            <person name="Ishida K."/>
        </authorList>
    </citation>
    <scope>NUCLEOTIDE SEQUENCE [LARGE SCALE GENOMIC DNA]</scope>
    <source>
        <strain evidence="1 2">SRT547</strain>
    </source>
</reference>
<dbReference type="SUPFAM" id="SSF52540">
    <property type="entry name" value="P-loop containing nucleoside triphosphate hydrolases"/>
    <property type="match status" value="1"/>
</dbReference>
<proteinExistence type="predicted"/>
<sequence length="494" mass="58591">MTVNFPDFIDTYYKTLSQDLNVEKRSIAVGEVFFKTISFIGKLHLLEYAQFEEKDEQFHYWLFSQFNHRSIEDWTKIFAHVAEYDKTVLSLQEFAEIFDTVSFQERFTRLKWFYEVIELNKNLASISDVYEAQEHLQFLPSLLGFIAKKKYEVKDGKTFVKHNNRILSMSPFFAAKLIGSEGLRLYETNCSMKDFHKERLTQSYRKYQAEKKGIIDFTHRNNDDVIIMPWIENFLEQTLDDIFSLPPSIKIKTIMIEGAPATGKTTLCSHIEYPQADYVCKYYISPQTIYQDSATFKFWFYRNLKNVFDVQQNIVEIQDLDIMLAPGWQQLRKKIASDNKKVICCIDGINFMPQKEFKRFLNFVNDDLFCNIVFVFFGRSHSKNKIDTTYKICLQPKDNAFFEEAFDEEYVESLHSTYLQDETTQKIFQYILQTQKKFSVKDLSEELEIHTYKVIKCIKNIKPLINDSQIKKTLEQIVKYTCEHDELKAKLMME</sequence>
<name>A0A5S9ISY2_UABAM</name>
<dbReference type="EMBL" id="AP019860">
    <property type="protein sequence ID" value="BBM87529.1"/>
    <property type="molecule type" value="Genomic_DNA"/>
</dbReference>
<protein>
    <submittedName>
        <fullName evidence="1">Uncharacterized protein</fullName>
    </submittedName>
</protein>
<evidence type="ECO:0000313" key="1">
    <source>
        <dbReference type="EMBL" id="BBM87529.1"/>
    </source>
</evidence>
<accession>A0A5S9ISY2</accession>
<gene>
    <name evidence="1" type="ORF">UABAM_05941</name>
</gene>